<organism evidence="1">
    <name type="scientific">Manihot esculenta</name>
    <name type="common">Cassava</name>
    <name type="synonym">Jatropha manihot</name>
    <dbReference type="NCBI Taxonomy" id="3983"/>
    <lineage>
        <taxon>Eukaryota</taxon>
        <taxon>Viridiplantae</taxon>
        <taxon>Streptophyta</taxon>
        <taxon>Embryophyta</taxon>
        <taxon>Tracheophyta</taxon>
        <taxon>Spermatophyta</taxon>
        <taxon>Magnoliopsida</taxon>
        <taxon>eudicotyledons</taxon>
        <taxon>Gunneridae</taxon>
        <taxon>Pentapetalae</taxon>
        <taxon>rosids</taxon>
        <taxon>fabids</taxon>
        <taxon>Malpighiales</taxon>
        <taxon>Euphorbiaceae</taxon>
        <taxon>Crotonoideae</taxon>
        <taxon>Manihoteae</taxon>
        <taxon>Manihot</taxon>
    </lineage>
</organism>
<sequence>MKHCTEHLSRAASLEENETMELSYFTVGVWRGRNEIHISSAGFKWIHRLIKES</sequence>
<evidence type="ECO:0000313" key="1">
    <source>
        <dbReference type="EMBL" id="OAY60205.1"/>
    </source>
</evidence>
<dbReference type="EMBL" id="CM004387">
    <property type="protein sequence ID" value="OAY60205.1"/>
    <property type="molecule type" value="Genomic_DNA"/>
</dbReference>
<protein>
    <submittedName>
        <fullName evidence="1">Uncharacterized protein</fullName>
    </submittedName>
</protein>
<reference evidence="1" key="1">
    <citation type="submission" date="2016-02" db="EMBL/GenBank/DDBJ databases">
        <title>WGS assembly of Manihot esculenta.</title>
        <authorList>
            <person name="Bredeson J.V."/>
            <person name="Prochnik S.E."/>
            <person name="Lyons J.B."/>
            <person name="Schmutz J."/>
            <person name="Grimwood J."/>
            <person name="Vrebalov J."/>
            <person name="Bart R.S."/>
            <person name="Amuge T."/>
            <person name="Ferguson M.E."/>
            <person name="Green R."/>
            <person name="Putnam N."/>
            <person name="Stites J."/>
            <person name="Rounsley S."/>
            <person name="Rokhsar D.S."/>
        </authorList>
    </citation>
    <scope>NUCLEOTIDE SEQUENCE [LARGE SCALE GENOMIC DNA]</scope>
    <source>
        <tissue evidence="1">Leaf</tissue>
    </source>
</reference>
<dbReference type="AlphaFoldDB" id="A0A2C9WJ57"/>
<accession>A0A2C9WJ57</accession>
<proteinExistence type="predicted"/>
<gene>
    <name evidence="1" type="ORF">MANES_01G094400</name>
</gene>
<name>A0A2C9WJ57_MANES</name>